<dbReference type="Proteomes" id="UP001381693">
    <property type="component" value="Unassembled WGS sequence"/>
</dbReference>
<name>A0AAN8WJT8_HALRR</name>
<proteinExistence type="predicted"/>
<gene>
    <name evidence="1" type="ORF">SK128_006442</name>
</gene>
<keyword evidence="2" id="KW-1185">Reference proteome</keyword>
<comment type="caution">
    <text evidence="1">The sequence shown here is derived from an EMBL/GenBank/DDBJ whole genome shotgun (WGS) entry which is preliminary data.</text>
</comment>
<evidence type="ECO:0000313" key="1">
    <source>
        <dbReference type="EMBL" id="KAK7067336.1"/>
    </source>
</evidence>
<reference evidence="1 2" key="1">
    <citation type="submission" date="2023-11" db="EMBL/GenBank/DDBJ databases">
        <title>Halocaridina rubra genome assembly.</title>
        <authorList>
            <person name="Smith C."/>
        </authorList>
    </citation>
    <scope>NUCLEOTIDE SEQUENCE [LARGE SCALE GENOMIC DNA]</scope>
    <source>
        <strain evidence="1">EP-1</strain>
        <tissue evidence="1">Whole</tissue>
    </source>
</reference>
<organism evidence="1 2">
    <name type="scientific">Halocaridina rubra</name>
    <name type="common">Hawaiian red shrimp</name>
    <dbReference type="NCBI Taxonomy" id="373956"/>
    <lineage>
        <taxon>Eukaryota</taxon>
        <taxon>Metazoa</taxon>
        <taxon>Ecdysozoa</taxon>
        <taxon>Arthropoda</taxon>
        <taxon>Crustacea</taxon>
        <taxon>Multicrustacea</taxon>
        <taxon>Malacostraca</taxon>
        <taxon>Eumalacostraca</taxon>
        <taxon>Eucarida</taxon>
        <taxon>Decapoda</taxon>
        <taxon>Pleocyemata</taxon>
        <taxon>Caridea</taxon>
        <taxon>Atyoidea</taxon>
        <taxon>Atyidae</taxon>
        <taxon>Halocaridina</taxon>
    </lineage>
</organism>
<dbReference type="AlphaFoldDB" id="A0AAN8WJT8"/>
<accession>A0AAN8WJT8</accession>
<sequence>MNVLQYALNTTNMLSNHQIKSRSLYSKWGYLYSDNYATNFLPFCLIRSTTTHIRGTSCTRVLLGAFLPEPPPILWLFGGGKC</sequence>
<evidence type="ECO:0000313" key="2">
    <source>
        <dbReference type="Proteomes" id="UP001381693"/>
    </source>
</evidence>
<dbReference type="EMBL" id="JAXCGZ010018875">
    <property type="protein sequence ID" value="KAK7067336.1"/>
    <property type="molecule type" value="Genomic_DNA"/>
</dbReference>
<protein>
    <submittedName>
        <fullName evidence="1">Uncharacterized protein</fullName>
    </submittedName>
</protein>